<dbReference type="Gene3D" id="3.90.70.10">
    <property type="entry name" value="Cysteine proteinases"/>
    <property type="match status" value="1"/>
</dbReference>
<dbReference type="AlphaFoldDB" id="A0A3G8LSC6"/>
<dbReference type="OrthoDB" id="5611441at2"/>
<dbReference type="NCBIfam" id="NF033920">
    <property type="entry name" value="C39_PA2778_fam"/>
    <property type="match status" value="1"/>
</dbReference>
<proteinExistence type="predicted"/>
<keyword evidence="4" id="KW-1185">Reference proteome</keyword>
<feature type="signal peptide" evidence="1">
    <location>
        <begin position="1"/>
        <end position="25"/>
    </location>
</feature>
<evidence type="ECO:0000259" key="2">
    <source>
        <dbReference type="Pfam" id="PF13529"/>
    </source>
</evidence>
<dbReference type="KEGG" id="slj:EGC82_06775"/>
<gene>
    <name evidence="3" type="ORF">EGC82_06775</name>
</gene>
<dbReference type="InterPro" id="IPR039564">
    <property type="entry name" value="Peptidase_C39-like"/>
</dbReference>
<name>A0A3G8LSC6_9GAMM</name>
<reference evidence="4" key="1">
    <citation type="submission" date="2018-11" db="EMBL/GenBank/DDBJ databases">
        <title>Shewanella sp. M2.</title>
        <authorList>
            <person name="Hwang Y.J."/>
            <person name="Hwang C.Y."/>
        </authorList>
    </citation>
    <scope>NUCLEOTIDE SEQUENCE [LARGE SCALE GENOMIC DNA]</scope>
    <source>
        <strain evidence="4">LMG 19866</strain>
    </source>
</reference>
<dbReference type="SUPFAM" id="SSF48452">
    <property type="entry name" value="TPR-like"/>
    <property type="match status" value="1"/>
</dbReference>
<accession>A0A3G8LSC6</accession>
<keyword evidence="1" id="KW-0732">Signal</keyword>
<evidence type="ECO:0000256" key="1">
    <source>
        <dbReference type="SAM" id="SignalP"/>
    </source>
</evidence>
<protein>
    <submittedName>
        <fullName evidence="3">Bacteriocin-processing peptidase family protein</fullName>
    </submittedName>
</protein>
<dbReference type="Pfam" id="PF13529">
    <property type="entry name" value="Peptidase_C39_2"/>
    <property type="match status" value="1"/>
</dbReference>
<dbReference type="InterPro" id="IPR039563">
    <property type="entry name" value="Peptidase_C39_single_dom"/>
</dbReference>
<feature type="domain" description="Peptidase C39-like" evidence="2">
    <location>
        <begin position="48"/>
        <end position="160"/>
    </location>
</feature>
<evidence type="ECO:0000313" key="3">
    <source>
        <dbReference type="EMBL" id="AZG72506.1"/>
    </source>
</evidence>
<dbReference type="Gene3D" id="1.25.40.10">
    <property type="entry name" value="Tetratricopeptide repeat domain"/>
    <property type="match status" value="1"/>
</dbReference>
<sequence length="334" mass="37461">MSRISMFTKAICITGFCLFLSGCLSVPPQTAILLANPPDISARYQIPEVPFYPQEDYFCGPTTLAEVFNFYGISKTPQQIAPALFIPDLQGSLQIEMVAAARQQGLLAYAEPGNLTQLLSLVSEDIPVIILQNLSTSWYPMWHYAVVTGYDLDHQQVVLHSGTDKNRIAELKVFERTWLRGQYWLLAAVPVDKVSSHFDRFIYTSAAQDLLSIGQSTPGVNALKNATRQWPDYWLSYFLLGNYYLAIDNAKAAFWYQQGLSYTAKQAEQQAAYLNNYAYSLSVAGCKLRAIETIDKALKLQPEDDNMLNTKNDIEKMSDNVRCSVNETPLGAFN</sequence>
<dbReference type="EMBL" id="CP034015">
    <property type="protein sequence ID" value="AZG72506.1"/>
    <property type="molecule type" value="Genomic_DNA"/>
</dbReference>
<organism evidence="3 4">
    <name type="scientific">Shewanella livingstonensis</name>
    <dbReference type="NCBI Taxonomy" id="150120"/>
    <lineage>
        <taxon>Bacteria</taxon>
        <taxon>Pseudomonadati</taxon>
        <taxon>Pseudomonadota</taxon>
        <taxon>Gammaproteobacteria</taxon>
        <taxon>Alteromonadales</taxon>
        <taxon>Shewanellaceae</taxon>
        <taxon>Shewanella</taxon>
    </lineage>
</organism>
<dbReference type="Proteomes" id="UP000278035">
    <property type="component" value="Chromosome"/>
</dbReference>
<feature type="chain" id="PRO_5018120545" evidence="1">
    <location>
        <begin position="26"/>
        <end position="334"/>
    </location>
</feature>
<dbReference type="InterPro" id="IPR011990">
    <property type="entry name" value="TPR-like_helical_dom_sf"/>
</dbReference>
<evidence type="ECO:0000313" key="4">
    <source>
        <dbReference type="Proteomes" id="UP000278035"/>
    </source>
</evidence>
<dbReference type="CDD" id="cd02549">
    <property type="entry name" value="Peptidase_C39A"/>
    <property type="match status" value="1"/>
</dbReference>
<dbReference type="PROSITE" id="PS51257">
    <property type="entry name" value="PROKAR_LIPOPROTEIN"/>
    <property type="match status" value="1"/>
</dbReference>